<dbReference type="Proteomes" id="UP000281553">
    <property type="component" value="Unassembled WGS sequence"/>
</dbReference>
<gene>
    <name evidence="2" type="ORF">DILT_LOCUS17468</name>
</gene>
<accession>A0A3P7NLJ4</accession>
<keyword evidence="3" id="KW-1185">Reference proteome</keyword>
<dbReference type="OrthoDB" id="265717at2759"/>
<name>A0A3P7NLJ4_DIBLA</name>
<organism evidence="2 3">
    <name type="scientific">Dibothriocephalus latus</name>
    <name type="common">Fish tapeworm</name>
    <name type="synonym">Diphyllobothrium latum</name>
    <dbReference type="NCBI Taxonomy" id="60516"/>
    <lineage>
        <taxon>Eukaryota</taxon>
        <taxon>Metazoa</taxon>
        <taxon>Spiralia</taxon>
        <taxon>Lophotrochozoa</taxon>
        <taxon>Platyhelminthes</taxon>
        <taxon>Cestoda</taxon>
        <taxon>Eucestoda</taxon>
        <taxon>Diphyllobothriidea</taxon>
        <taxon>Diphyllobothriidae</taxon>
        <taxon>Dibothriocephalus</taxon>
    </lineage>
</organism>
<proteinExistence type="predicted"/>
<evidence type="ECO:0000313" key="2">
    <source>
        <dbReference type="EMBL" id="VDN37923.1"/>
    </source>
</evidence>
<evidence type="ECO:0000313" key="3">
    <source>
        <dbReference type="Proteomes" id="UP000281553"/>
    </source>
</evidence>
<dbReference type="EMBL" id="UYRU01092016">
    <property type="protein sequence ID" value="VDN37923.1"/>
    <property type="molecule type" value="Genomic_DNA"/>
</dbReference>
<evidence type="ECO:0008006" key="4">
    <source>
        <dbReference type="Google" id="ProtNLM"/>
    </source>
</evidence>
<protein>
    <recommendedName>
        <fullName evidence="4">Secreted protein</fullName>
    </recommendedName>
</protein>
<feature type="chain" id="PRO_5018325182" description="Secreted protein" evidence="1">
    <location>
        <begin position="26"/>
        <end position="81"/>
    </location>
</feature>
<evidence type="ECO:0000256" key="1">
    <source>
        <dbReference type="SAM" id="SignalP"/>
    </source>
</evidence>
<feature type="signal peptide" evidence="1">
    <location>
        <begin position="1"/>
        <end position="25"/>
    </location>
</feature>
<sequence>MPKFHLFAFLFFSDVLELYKACVTADQDAALNPYFRLFFRHQDSMLMAYLCRTVICKWAGWKDCEMGKHVSSCWCSFILYK</sequence>
<reference evidence="2 3" key="1">
    <citation type="submission" date="2018-11" db="EMBL/GenBank/DDBJ databases">
        <authorList>
            <consortium name="Pathogen Informatics"/>
        </authorList>
    </citation>
    <scope>NUCLEOTIDE SEQUENCE [LARGE SCALE GENOMIC DNA]</scope>
</reference>
<dbReference type="AlphaFoldDB" id="A0A3P7NLJ4"/>
<keyword evidence="1" id="KW-0732">Signal</keyword>